<evidence type="ECO:0000313" key="8">
    <source>
        <dbReference type="Proteomes" id="UP000762703"/>
    </source>
</evidence>
<organism evidence="7 8">
    <name type="scientific">Methanobrevibacter millerae</name>
    <dbReference type="NCBI Taxonomy" id="230361"/>
    <lineage>
        <taxon>Archaea</taxon>
        <taxon>Methanobacteriati</taxon>
        <taxon>Methanobacteriota</taxon>
        <taxon>Methanomada group</taxon>
        <taxon>Methanobacteria</taxon>
        <taxon>Methanobacteriales</taxon>
        <taxon>Methanobacteriaceae</taxon>
        <taxon>Methanobrevibacter</taxon>
    </lineage>
</organism>
<dbReference type="PANTHER" id="PTHR40732:SF1">
    <property type="entry name" value="GTP-DEPENDENT DEPHOSPHO-COA KINASE"/>
    <property type="match status" value="1"/>
</dbReference>
<keyword evidence="5 6" id="KW-0342">GTP-binding</keyword>
<keyword evidence="2 6" id="KW-0547">Nucleotide-binding</keyword>
<accession>A0A8T3VC61</accession>
<keyword evidence="4 6" id="KW-0173">Coenzyme A biosynthesis</keyword>
<dbReference type="HAMAP" id="MF_00590">
    <property type="entry name" value="Dephospho_CoA_kinase_GTP_dep"/>
    <property type="match status" value="1"/>
</dbReference>
<feature type="binding site" evidence="6">
    <location>
        <position position="64"/>
    </location>
    <ligand>
        <name>GTP</name>
        <dbReference type="ChEBI" id="CHEBI:37565"/>
    </ligand>
</feature>
<keyword evidence="1 6" id="KW-0808">Transferase</keyword>
<comment type="function">
    <text evidence="6">Catalyzes the GTP-dependent phosphorylation of the 3'-hydroxyl group of dephosphocoenzyme A to form coenzyme A (CoA).</text>
</comment>
<evidence type="ECO:0000256" key="4">
    <source>
        <dbReference type="ARBA" id="ARBA00022993"/>
    </source>
</evidence>
<dbReference type="EMBL" id="SUTE01000059">
    <property type="protein sequence ID" value="MBE6505568.1"/>
    <property type="molecule type" value="Genomic_DNA"/>
</dbReference>
<evidence type="ECO:0000256" key="1">
    <source>
        <dbReference type="ARBA" id="ARBA00022679"/>
    </source>
</evidence>
<dbReference type="Pfam" id="PF04019">
    <property type="entry name" value="DUF359"/>
    <property type="match status" value="1"/>
</dbReference>
<evidence type="ECO:0000256" key="6">
    <source>
        <dbReference type="HAMAP-Rule" id="MF_00590"/>
    </source>
</evidence>
<comment type="catalytic activity">
    <reaction evidence="6">
        <text>3'-dephospho-CoA + GTP = GDP + CoA + H(+)</text>
        <dbReference type="Rhea" id="RHEA:61156"/>
        <dbReference type="ChEBI" id="CHEBI:15378"/>
        <dbReference type="ChEBI" id="CHEBI:37565"/>
        <dbReference type="ChEBI" id="CHEBI:57287"/>
        <dbReference type="ChEBI" id="CHEBI:57328"/>
        <dbReference type="ChEBI" id="CHEBI:58189"/>
        <dbReference type="EC" id="2.7.1.237"/>
    </reaction>
</comment>
<proteinExistence type="inferred from homology"/>
<sequence>MLRLDAELNKDVIAELKKPLGKLYHDFEDAIDEIKSSKFLISVGDATFSNLIKYELYPNLAIIDNLVQRKNYDHDVIHTENILKSNNPAGTITEDLWETIGKALQLCGNGECYVIDVDGEEDLAVLPCILMASEDTTILYGQPNEGLVILKVSDTIKKAQTLIDAFIEE</sequence>
<dbReference type="GO" id="GO:0016301">
    <property type="term" value="F:kinase activity"/>
    <property type="evidence" value="ECO:0007669"/>
    <property type="project" value="UniProtKB-UniRule"/>
</dbReference>
<keyword evidence="3 6" id="KW-0418">Kinase</keyword>
<dbReference type="PIRSF" id="PIRSF006533">
    <property type="entry name" value="UCP006533"/>
    <property type="match status" value="1"/>
</dbReference>
<gene>
    <name evidence="7" type="ORF">E7Z73_07515</name>
</gene>
<dbReference type="InterPro" id="IPR007164">
    <property type="entry name" value="GTP-dep_dephospho-CoA_kin"/>
</dbReference>
<reference evidence="7" key="1">
    <citation type="submission" date="2019-04" db="EMBL/GenBank/DDBJ databases">
        <title>Evolution of Biomass-Degrading Anaerobic Consortia Revealed by Metagenomics.</title>
        <authorList>
            <person name="Peng X."/>
        </authorList>
    </citation>
    <scope>NUCLEOTIDE SEQUENCE</scope>
    <source>
        <strain evidence="7">SIG12</strain>
    </source>
</reference>
<dbReference type="EC" id="2.7.1.237" evidence="6"/>
<comment type="similarity">
    <text evidence="6">Belongs to the GTP-dependent DPCK family.</text>
</comment>
<comment type="caution">
    <text evidence="6">Lacks conserved residue(s) required for the propagation of feature annotation.</text>
</comment>
<dbReference type="PANTHER" id="PTHR40732">
    <property type="entry name" value="UPF0218 PROTEIN TK1697"/>
    <property type="match status" value="1"/>
</dbReference>
<feature type="binding site" evidence="6">
    <location>
        <position position="45"/>
    </location>
    <ligand>
        <name>GTP</name>
        <dbReference type="ChEBI" id="CHEBI:37565"/>
    </ligand>
</feature>
<dbReference type="GO" id="GO:0015937">
    <property type="term" value="P:coenzyme A biosynthetic process"/>
    <property type="evidence" value="ECO:0007669"/>
    <property type="project" value="UniProtKB-UniRule"/>
</dbReference>
<dbReference type="RefSeq" id="WP_303737216.1">
    <property type="nucleotide sequence ID" value="NZ_SUTE01000059.1"/>
</dbReference>
<feature type="binding site" evidence="6">
    <location>
        <position position="121"/>
    </location>
    <ligand>
        <name>GTP</name>
        <dbReference type="ChEBI" id="CHEBI:37565"/>
    </ligand>
</feature>
<comment type="pathway">
    <text evidence="6">Cofactor biosynthesis; coenzyme A biosynthesis.</text>
</comment>
<dbReference type="AlphaFoldDB" id="A0A8T3VC61"/>
<dbReference type="GO" id="GO:0005525">
    <property type="term" value="F:GTP binding"/>
    <property type="evidence" value="ECO:0007669"/>
    <property type="project" value="UniProtKB-UniRule"/>
</dbReference>
<dbReference type="Proteomes" id="UP000762703">
    <property type="component" value="Unassembled WGS sequence"/>
</dbReference>
<evidence type="ECO:0000313" key="7">
    <source>
        <dbReference type="EMBL" id="MBE6505568.1"/>
    </source>
</evidence>
<evidence type="ECO:0000256" key="5">
    <source>
        <dbReference type="ARBA" id="ARBA00023134"/>
    </source>
</evidence>
<evidence type="ECO:0000256" key="3">
    <source>
        <dbReference type="ARBA" id="ARBA00022777"/>
    </source>
</evidence>
<name>A0A8T3VC61_9EURY</name>
<protein>
    <recommendedName>
        <fullName evidence="6">GTP-dependent dephospho-CoA kinase</fullName>
        <ecNumber evidence="6">2.7.1.237</ecNumber>
    </recommendedName>
    <alternativeName>
        <fullName evidence="6">Dephospho-coenzyme A kinase</fullName>
        <shortName evidence="6">DPCK</shortName>
    </alternativeName>
</protein>
<comment type="caution">
    <text evidence="7">The sequence shown here is derived from an EMBL/GenBank/DDBJ whole genome shotgun (WGS) entry which is preliminary data.</text>
</comment>
<evidence type="ECO:0000256" key="2">
    <source>
        <dbReference type="ARBA" id="ARBA00022741"/>
    </source>
</evidence>